<dbReference type="SUPFAM" id="SSF52172">
    <property type="entry name" value="CheY-like"/>
    <property type="match status" value="1"/>
</dbReference>
<protein>
    <submittedName>
        <fullName evidence="4">Response regulator</fullName>
    </submittedName>
</protein>
<evidence type="ECO:0000256" key="2">
    <source>
        <dbReference type="PROSITE-ProRule" id="PRU00169"/>
    </source>
</evidence>
<dbReference type="Gene3D" id="3.40.50.2300">
    <property type="match status" value="1"/>
</dbReference>
<name>A0A4Q5M4R7_9BACT</name>
<dbReference type="GO" id="GO:0000976">
    <property type="term" value="F:transcription cis-regulatory region binding"/>
    <property type="evidence" value="ECO:0007669"/>
    <property type="project" value="TreeGrafter"/>
</dbReference>
<feature type="modified residue" description="4-aspartylphosphate" evidence="2">
    <location>
        <position position="55"/>
    </location>
</feature>
<dbReference type="AlphaFoldDB" id="A0A4Q5M4R7"/>
<evidence type="ECO:0000259" key="3">
    <source>
        <dbReference type="PROSITE" id="PS50110"/>
    </source>
</evidence>
<dbReference type="GO" id="GO:0006355">
    <property type="term" value="P:regulation of DNA-templated transcription"/>
    <property type="evidence" value="ECO:0007669"/>
    <property type="project" value="TreeGrafter"/>
</dbReference>
<evidence type="ECO:0000256" key="1">
    <source>
        <dbReference type="ARBA" id="ARBA00023125"/>
    </source>
</evidence>
<feature type="domain" description="Response regulatory" evidence="3">
    <location>
        <begin position="5"/>
        <end position="121"/>
    </location>
</feature>
<gene>
    <name evidence="4" type="ORF">EWM59_01340</name>
</gene>
<evidence type="ECO:0000313" key="5">
    <source>
        <dbReference type="Proteomes" id="UP000293162"/>
    </source>
</evidence>
<dbReference type="InterPro" id="IPR007492">
    <property type="entry name" value="LytTR_DNA-bd_dom"/>
</dbReference>
<dbReference type="InterPro" id="IPR011006">
    <property type="entry name" value="CheY-like_superfamily"/>
</dbReference>
<dbReference type="PROSITE" id="PS50110">
    <property type="entry name" value="RESPONSE_REGULATORY"/>
    <property type="match status" value="1"/>
</dbReference>
<dbReference type="Proteomes" id="UP000293162">
    <property type="component" value="Unassembled WGS sequence"/>
</dbReference>
<evidence type="ECO:0000313" key="4">
    <source>
        <dbReference type="EMBL" id="RYU97361.1"/>
    </source>
</evidence>
<keyword evidence="1" id="KW-0238">DNA-binding</keyword>
<keyword evidence="2" id="KW-0597">Phosphoprotein</keyword>
<comment type="caution">
    <text evidence="4">The sequence shown here is derived from an EMBL/GenBank/DDBJ whole genome shotgun (WGS) entry which is preliminary data.</text>
</comment>
<dbReference type="Pfam" id="PF04397">
    <property type="entry name" value="LytTR"/>
    <property type="match status" value="1"/>
</dbReference>
<dbReference type="SMART" id="SM00850">
    <property type="entry name" value="LytTR"/>
    <property type="match status" value="1"/>
</dbReference>
<dbReference type="Pfam" id="PF00072">
    <property type="entry name" value="Response_reg"/>
    <property type="match status" value="1"/>
</dbReference>
<dbReference type="PANTHER" id="PTHR48111:SF38">
    <property type="entry name" value="TWO-COMPONENT RESPONSE REGULATOR"/>
    <property type="match status" value="1"/>
</dbReference>
<organism evidence="4 5">
    <name type="scientific">Emticicia agri</name>
    <dbReference type="NCBI Taxonomy" id="2492393"/>
    <lineage>
        <taxon>Bacteria</taxon>
        <taxon>Pseudomonadati</taxon>
        <taxon>Bacteroidota</taxon>
        <taxon>Cytophagia</taxon>
        <taxon>Cytophagales</taxon>
        <taxon>Leadbetterellaceae</taxon>
        <taxon>Emticicia</taxon>
    </lineage>
</organism>
<dbReference type="InterPro" id="IPR001789">
    <property type="entry name" value="Sig_transdc_resp-reg_receiver"/>
</dbReference>
<dbReference type="GO" id="GO:0000156">
    <property type="term" value="F:phosphorelay response regulator activity"/>
    <property type="evidence" value="ECO:0007669"/>
    <property type="project" value="TreeGrafter"/>
</dbReference>
<dbReference type="GO" id="GO:0032993">
    <property type="term" value="C:protein-DNA complex"/>
    <property type="evidence" value="ECO:0007669"/>
    <property type="project" value="TreeGrafter"/>
</dbReference>
<reference evidence="4 5" key="1">
    <citation type="submission" date="2019-02" db="EMBL/GenBank/DDBJ databases">
        <title>Bacterial novel species Emticicia sp. 17J42-9 isolated from soil.</title>
        <authorList>
            <person name="Jung H.-Y."/>
        </authorList>
    </citation>
    <scope>NUCLEOTIDE SEQUENCE [LARGE SCALE GENOMIC DNA]</scope>
    <source>
        <strain evidence="4 5">17J42-9</strain>
    </source>
</reference>
<dbReference type="SMART" id="SM00448">
    <property type="entry name" value="REC"/>
    <property type="match status" value="1"/>
</dbReference>
<dbReference type="CDD" id="cd17534">
    <property type="entry name" value="REC_DC-like"/>
    <property type="match status" value="1"/>
</dbReference>
<dbReference type="InterPro" id="IPR039420">
    <property type="entry name" value="WalR-like"/>
</dbReference>
<dbReference type="GO" id="GO:0005829">
    <property type="term" value="C:cytosol"/>
    <property type="evidence" value="ECO:0007669"/>
    <property type="project" value="TreeGrafter"/>
</dbReference>
<dbReference type="OrthoDB" id="1646880at2"/>
<keyword evidence="5" id="KW-1185">Reference proteome</keyword>
<dbReference type="EMBL" id="SEWF01000002">
    <property type="protein sequence ID" value="RYU97361.1"/>
    <property type="molecule type" value="Genomic_DNA"/>
</dbReference>
<dbReference type="Gene3D" id="2.40.50.1020">
    <property type="entry name" value="LytTr DNA-binding domain"/>
    <property type="match status" value="1"/>
</dbReference>
<dbReference type="PANTHER" id="PTHR48111">
    <property type="entry name" value="REGULATOR OF RPOS"/>
    <property type="match status" value="1"/>
</dbReference>
<proteinExistence type="predicted"/>
<accession>A0A4Q5M4R7</accession>
<dbReference type="RefSeq" id="WP_130019143.1">
    <property type="nucleotide sequence ID" value="NZ_SEWF01000002.1"/>
</dbReference>
<sequence length="246" mass="28722">MKNLNILIIEDYIITATDLKEILEKHGHRVTAIAKNHGEAIRAIEREIPDLMLVDIILRNSAQDGIETAKDIVSNYSIPVIFLTANSESNTFERAKVLNPAAYLFKPFRNKELVFQIELAYNHYMLNKEDDNPTRSESIFLPHKKGHQRIKKSDVLCIKADRAYVWVFVKEEKNPFMFSMNLGYLAQFFSGNNFYQISRSYIVNLNFLHRFDSENIYLNHFNMGIPIPQNRRNELMKRLAIVRTPN</sequence>